<keyword evidence="2" id="KW-1185">Reference proteome</keyword>
<gene>
    <name evidence="1" type="ORF">M0R45_016173</name>
</gene>
<proteinExistence type="predicted"/>
<name>A0AAW1XUA8_RUBAR</name>
<accession>A0AAW1XUA8</accession>
<organism evidence="1 2">
    <name type="scientific">Rubus argutus</name>
    <name type="common">Southern blackberry</name>
    <dbReference type="NCBI Taxonomy" id="59490"/>
    <lineage>
        <taxon>Eukaryota</taxon>
        <taxon>Viridiplantae</taxon>
        <taxon>Streptophyta</taxon>
        <taxon>Embryophyta</taxon>
        <taxon>Tracheophyta</taxon>
        <taxon>Spermatophyta</taxon>
        <taxon>Magnoliopsida</taxon>
        <taxon>eudicotyledons</taxon>
        <taxon>Gunneridae</taxon>
        <taxon>Pentapetalae</taxon>
        <taxon>rosids</taxon>
        <taxon>fabids</taxon>
        <taxon>Rosales</taxon>
        <taxon>Rosaceae</taxon>
        <taxon>Rosoideae</taxon>
        <taxon>Rosoideae incertae sedis</taxon>
        <taxon>Rubus</taxon>
    </lineage>
</organism>
<comment type="caution">
    <text evidence="1">The sequence shown here is derived from an EMBL/GenBank/DDBJ whole genome shotgun (WGS) entry which is preliminary data.</text>
</comment>
<dbReference type="EMBL" id="JBEDUW010000003">
    <property type="protein sequence ID" value="KAK9939478.1"/>
    <property type="molecule type" value="Genomic_DNA"/>
</dbReference>
<dbReference type="AlphaFoldDB" id="A0AAW1XUA8"/>
<evidence type="ECO:0000313" key="2">
    <source>
        <dbReference type="Proteomes" id="UP001457282"/>
    </source>
</evidence>
<sequence length="87" mass="8634">MAGLNGIFDGHGKSSRARFGSAEVVGIDKGSNGVARDLSTAEQGRCGVDVEQGQVAGCAGRDGWAGIEDAGGGDGGLGIGVNWIDGW</sequence>
<reference evidence="1 2" key="1">
    <citation type="journal article" date="2023" name="G3 (Bethesda)">
        <title>A chromosome-length genome assembly and annotation of blackberry (Rubus argutus, cv. 'Hillquist').</title>
        <authorList>
            <person name="Bruna T."/>
            <person name="Aryal R."/>
            <person name="Dudchenko O."/>
            <person name="Sargent D.J."/>
            <person name="Mead D."/>
            <person name="Buti M."/>
            <person name="Cavallini A."/>
            <person name="Hytonen T."/>
            <person name="Andres J."/>
            <person name="Pham M."/>
            <person name="Weisz D."/>
            <person name="Mascagni F."/>
            <person name="Usai G."/>
            <person name="Natali L."/>
            <person name="Bassil N."/>
            <person name="Fernandez G.E."/>
            <person name="Lomsadze A."/>
            <person name="Armour M."/>
            <person name="Olukolu B."/>
            <person name="Poorten T."/>
            <person name="Britton C."/>
            <person name="Davik J."/>
            <person name="Ashrafi H."/>
            <person name="Aiden E.L."/>
            <person name="Borodovsky M."/>
            <person name="Worthington M."/>
        </authorList>
    </citation>
    <scope>NUCLEOTIDE SEQUENCE [LARGE SCALE GENOMIC DNA]</scope>
    <source>
        <strain evidence="1">PI 553951</strain>
    </source>
</reference>
<protein>
    <submittedName>
        <fullName evidence="1">Uncharacterized protein</fullName>
    </submittedName>
</protein>
<dbReference type="Proteomes" id="UP001457282">
    <property type="component" value="Unassembled WGS sequence"/>
</dbReference>
<evidence type="ECO:0000313" key="1">
    <source>
        <dbReference type="EMBL" id="KAK9939478.1"/>
    </source>
</evidence>